<dbReference type="InterPro" id="IPR007159">
    <property type="entry name" value="SpoVT-AbrB_dom"/>
</dbReference>
<sequence length="425" mass="44084">MSCCWTTSTDDVTPCPDDASASPMGPSSGCSAGRTASCATITDGSRPLPTTTRPYSPLFPMDTTSSITLPTTTRSSNRTREPIRCRNSATAASGEGVAPVGVLGVGRAQRDLGLLLAAGLPVDEAHDGDLHAGVLRHPPGELERLPVVGPSEEDDADAVRHLLGADLLAAAEAAVDEDGHGAGRLAQDPAVHRAPFGPEVLGLGGVVPVAVPRLALVERQDDEGHALVLGDGGDILVHGVERGHGGHGADVDVPELRVRVEGDVHLVVRRVPGAARAQERQAVAPRGARQEDGGGALGELHHTEDVELDEAARLRVPADGLDEVDEGRHVVAAADAGQHAQLLGVDRGRAGRRGGRRGGGGALELAVVELAAAAAARRLVEGHDGGRGDEGGDQRHEHQDGERLVVQNLQRRPHPSPLQRSPRNE</sequence>
<proteinExistence type="predicted"/>
<feature type="region of interest" description="Disordered" evidence="1">
    <location>
        <begin position="382"/>
        <end position="425"/>
    </location>
</feature>
<evidence type="ECO:0000259" key="2">
    <source>
        <dbReference type="PROSITE" id="PS51740"/>
    </source>
</evidence>
<gene>
    <name evidence="3" type="ORF">U9M48_041591</name>
</gene>
<dbReference type="Proteomes" id="UP001341281">
    <property type="component" value="Chromosome 10"/>
</dbReference>
<name>A0AAQ3UNP2_PASNO</name>
<keyword evidence="4" id="KW-1185">Reference proteome</keyword>
<feature type="compositionally biased region" description="Low complexity" evidence="1">
    <location>
        <begin position="63"/>
        <end position="76"/>
    </location>
</feature>
<organism evidence="3 4">
    <name type="scientific">Paspalum notatum var. saurae</name>
    <dbReference type="NCBI Taxonomy" id="547442"/>
    <lineage>
        <taxon>Eukaryota</taxon>
        <taxon>Viridiplantae</taxon>
        <taxon>Streptophyta</taxon>
        <taxon>Embryophyta</taxon>
        <taxon>Tracheophyta</taxon>
        <taxon>Spermatophyta</taxon>
        <taxon>Magnoliopsida</taxon>
        <taxon>Liliopsida</taxon>
        <taxon>Poales</taxon>
        <taxon>Poaceae</taxon>
        <taxon>PACMAD clade</taxon>
        <taxon>Panicoideae</taxon>
        <taxon>Andropogonodae</taxon>
        <taxon>Paspaleae</taxon>
        <taxon>Paspalinae</taxon>
        <taxon>Paspalum</taxon>
    </lineage>
</organism>
<feature type="compositionally biased region" description="Polar residues" evidence="1">
    <location>
        <begin position="1"/>
        <end position="11"/>
    </location>
</feature>
<dbReference type="EMBL" id="CP144754">
    <property type="protein sequence ID" value="WVZ95883.1"/>
    <property type="molecule type" value="Genomic_DNA"/>
</dbReference>
<evidence type="ECO:0000256" key="1">
    <source>
        <dbReference type="SAM" id="MobiDB-lite"/>
    </source>
</evidence>
<feature type="compositionally biased region" description="Basic and acidic residues" evidence="1">
    <location>
        <begin position="382"/>
        <end position="403"/>
    </location>
</feature>
<protein>
    <recommendedName>
        <fullName evidence="2">SpoVT-AbrB domain-containing protein</fullName>
    </recommendedName>
</protein>
<dbReference type="PROSITE" id="PS51740">
    <property type="entry name" value="SPOVT_ABRB"/>
    <property type="match status" value="1"/>
</dbReference>
<feature type="region of interest" description="Disordered" evidence="1">
    <location>
        <begin position="275"/>
        <end position="297"/>
    </location>
</feature>
<feature type="region of interest" description="Disordered" evidence="1">
    <location>
        <begin position="1"/>
        <end position="81"/>
    </location>
</feature>
<accession>A0AAQ3UNP2</accession>
<feature type="compositionally biased region" description="Polar residues" evidence="1">
    <location>
        <begin position="37"/>
        <end position="54"/>
    </location>
</feature>
<evidence type="ECO:0000313" key="4">
    <source>
        <dbReference type="Proteomes" id="UP001341281"/>
    </source>
</evidence>
<dbReference type="GO" id="GO:0003677">
    <property type="term" value="F:DNA binding"/>
    <property type="evidence" value="ECO:0007669"/>
    <property type="project" value="InterPro"/>
</dbReference>
<dbReference type="AlphaFoldDB" id="A0AAQ3UNP2"/>
<evidence type="ECO:0000313" key="3">
    <source>
        <dbReference type="EMBL" id="WVZ95883.1"/>
    </source>
</evidence>
<reference evidence="3 4" key="1">
    <citation type="submission" date="2024-02" db="EMBL/GenBank/DDBJ databases">
        <title>High-quality chromosome-scale genome assembly of Pensacola bahiagrass (Paspalum notatum Flugge var. saurae).</title>
        <authorList>
            <person name="Vega J.M."/>
            <person name="Podio M."/>
            <person name="Orjuela J."/>
            <person name="Siena L.A."/>
            <person name="Pessino S.C."/>
            <person name="Combes M.C."/>
            <person name="Mariac C."/>
            <person name="Albertini E."/>
            <person name="Pupilli F."/>
            <person name="Ortiz J.P.A."/>
            <person name="Leblanc O."/>
        </authorList>
    </citation>
    <scope>NUCLEOTIDE SEQUENCE [LARGE SCALE GENOMIC DNA]</scope>
    <source>
        <strain evidence="3">R1</strain>
        <tissue evidence="3">Leaf</tissue>
    </source>
</reference>
<feature type="domain" description="SpoVT-AbrB" evidence="2">
    <location>
        <begin position="303"/>
        <end position="347"/>
    </location>
</feature>